<feature type="domain" description="Lon proteolytic" evidence="2">
    <location>
        <begin position="150"/>
        <end position="241"/>
    </location>
</feature>
<protein>
    <recommendedName>
        <fullName evidence="2">Lon proteolytic domain-containing protein</fullName>
    </recommendedName>
</protein>
<dbReference type="PANTHER" id="PTHR10046">
    <property type="entry name" value="ATP DEPENDENT LON PROTEASE FAMILY MEMBER"/>
    <property type="match status" value="1"/>
</dbReference>
<evidence type="ECO:0000313" key="3">
    <source>
        <dbReference type="EMBL" id="GAA0453414.1"/>
    </source>
</evidence>
<keyword evidence="4" id="KW-1185">Reference proteome</keyword>
<sequence>MSSRARTLAVCSALVIALLAVAAFAPLPFSIAYPGPAANVLGEHKGEPVITVHGAKARKTSGELRMTAIVATGPQVSAHLPQVLKAWFRRDEAVMPRDTVYPVGDNAEEVAKHNAAQMKQSQDAAVGAALRYLHRSPKDVQVDLELADVGGPSAGLMFTLGIIDTVDGDGAGHDLTGGHSVAGTGTITTDGKVGPVGGVALKTQAAHREGAKFFLVPRDECSDAQAELSKDMRLIPVTTLTGAVDALKALNSGGKVPSC</sequence>
<dbReference type="Pfam" id="PF05362">
    <property type="entry name" value="Lon_C"/>
    <property type="match status" value="1"/>
</dbReference>
<dbReference type="InterPro" id="IPR008269">
    <property type="entry name" value="Lon_proteolytic"/>
</dbReference>
<dbReference type="RefSeq" id="WP_346094229.1">
    <property type="nucleotide sequence ID" value="NZ_BAAABY010000010.1"/>
</dbReference>
<evidence type="ECO:0000259" key="2">
    <source>
        <dbReference type="Pfam" id="PF05362"/>
    </source>
</evidence>
<dbReference type="Gene3D" id="3.30.230.10">
    <property type="match status" value="1"/>
</dbReference>
<dbReference type="InterPro" id="IPR027065">
    <property type="entry name" value="Lon_Prtase"/>
</dbReference>
<accession>A0ABP3JH81</accession>
<evidence type="ECO:0000256" key="1">
    <source>
        <dbReference type="SAM" id="SignalP"/>
    </source>
</evidence>
<feature type="signal peptide" evidence="1">
    <location>
        <begin position="1"/>
        <end position="22"/>
    </location>
</feature>
<comment type="caution">
    <text evidence="3">The sequence shown here is derived from an EMBL/GenBank/DDBJ whole genome shotgun (WGS) entry which is preliminary data.</text>
</comment>
<gene>
    <name evidence="3" type="ORF">GCM10010361_16890</name>
</gene>
<dbReference type="InterPro" id="IPR014721">
    <property type="entry name" value="Ribsml_uS5_D2-typ_fold_subgr"/>
</dbReference>
<keyword evidence="1" id="KW-0732">Signal</keyword>
<name>A0ABP3JH81_9ACTN</name>
<reference evidence="4" key="1">
    <citation type="journal article" date="2019" name="Int. J. Syst. Evol. Microbiol.">
        <title>The Global Catalogue of Microorganisms (GCM) 10K type strain sequencing project: providing services to taxonomists for standard genome sequencing and annotation.</title>
        <authorList>
            <consortium name="The Broad Institute Genomics Platform"/>
            <consortium name="The Broad Institute Genome Sequencing Center for Infectious Disease"/>
            <person name="Wu L."/>
            <person name="Ma J."/>
        </authorList>
    </citation>
    <scope>NUCLEOTIDE SEQUENCE [LARGE SCALE GENOMIC DNA]</scope>
    <source>
        <strain evidence="4">JCM 4805</strain>
    </source>
</reference>
<dbReference type="Proteomes" id="UP001500909">
    <property type="component" value="Unassembled WGS sequence"/>
</dbReference>
<feature type="chain" id="PRO_5046727226" description="Lon proteolytic domain-containing protein" evidence="1">
    <location>
        <begin position="23"/>
        <end position="259"/>
    </location>
</feature>
<organism evidence="3 4">
    <name type="scientific">Streptomyces olivaceiscleroticus</name>
    <dbReference type="NCBI Taxonomy" id="68245"/>
    <lineage>
        <taxon>Bacteria</taxon>
        <taxon>Bacillati</taxon>
        <taxon>Actinomycetota</taxon>
        <taxon>Actinomycetes</taxon>
        <taxon>Kitasatosporales</taxon>
        <taxon>Streptomycetaceae</taxon>
        <taxon>Streptomyces</taxon>
    </lineage>
</organism>
<dbReference type="EMBL" id="BAAABY010000010">
    <property type="protein sequence ID" value="GAA0453414.1"/>
    <property type="molecule type" value="Genomic_DNA"/>
</dbReference>
<dbReference type="SUPFAM" id="SSF54211">
    <property type="entry name" value="Ribosomal protein S5 domain 2-like"/>
    <property type="match status" value="1"/>
</dbReference>
<evidence type="ECO:0000313" key="4">
    <source>
        <dbReference type="Proteomes" id="UP001500909"/>
    </source>
</evidence>
<dbReference type="InterPro" id="IPR020568">
    <property type="entry name" value="Ribosomal_Su5_D2-typ_SF"/>
</dbReference>
<proteinExistence type="predicted"/>